<organism evidence="2 3">
    <name type="scientific">Tepidicaulis marinus</name>
    <dbReference type="NCBI Taxonomy" id="1333998"/>
    <lineage>
        <taxon>Bacteria</taxon>
        <taxon>Pseudomonadati</taxon>
        <taxon>Pseudomonadota</taxon>
        <taxon>Alphaproteobacteria</taxon>
        <taxon>Hyphomicrobiales</taxon>
        <taxon>Parvibaculaceae</taxon>
        <taxon>Tepidicaulis</taxon>
    </lineage>
</organism>
<reference evidence="2 3" key="1">
    <citation type="submission" date="2014-07" db="EMBL/GenBank/DDBJ databases">
        <title>Tepidicaulis marinum gen. nov., sp. nov., a novel marine bacterium denitrifying nitrate to nitrous oxide strictly under microaerobic conditions.</title>
        <authorList>
            <person name="Takeuchi M."/>
            <person name="Yamagishi T."/>
            <person name="Kamagata Y."/>
            <person name="Oshima K."/>
            <person name="Hattori M."/>
            <person name="Katayama T."/>
            <person name="Hanada S."/>
            <person name="Tamaki H."/>
            <person name="Marumo K."/>
            <person name="Maeda H."/>
            <person name="Nedachi M."/>
            <person name="Iwasaki W."/>
            <person name="Suwa Y."/>
            <person name="Sakata S."/>
        </authorList>
    </citation>
    <scope>NUCLEOTIDE SEQUENCE [LARGE SCALE GENOMIC DNA]</scope>
    <source>
        <strain evidence="2 3">MA2</strain>
    </source>
</reference>
<dbReference type="SUPFAM" id="SSF141571">
    <property type="entry name" value="Pentapeptide repeat-like"/>
    <property type="match status" value="1"/>
</dbReference>
<dbReference type="Pfam" id="PF00805">
    <property type="entry name" value="Pentapeptide"/>
    <property type="match status" value="3"/>
</dbReference>
<dbReference type="RefSeq" id="WP_052379525.1">
    <property type="nucleotide sequence ID" value="NZ_BBIO01000019.1"/>
</dbReference>
<dbReference type="PANTHER" id="PTHR47485">
    <property type="entry name" value="THYLAKOID LUMENAL 17.4 KDA PROTEIN, CHLOROPLASTIC"/>
    <property type="match status" value="1"/>
</dbReference>
<dbReference type="STRING" id="1333998.M2A_2938"/>
<sequence length="316" mass="33737">MAISAEAARLGEGAAHMPLEGDREGTPFGTFAARLFAKIAARRRAGSEDALSPAALAPDDVATAILLSLCLHILLASPWWLTAPEPEPLSLRIALAPPAKSIAAPQPLGTQNGTERLKEQELPPLDEAGMAALRAGQGKRINACMRCTLTRGDFSGGLYRIANLRHADMREANLEEADFSASRLMGANLSRANLRGTRLQGALLTGADLRLADLTNARMLGVWIEGADFTGANLTGADMTEIDMADKARFREAVLHDADLRRSNLAGMDFYKADLSGADLRYGKGLTQAQLDYACGDTRTRLPEGLTIRPCANASK</sequence>
<comment type="caution">
    <text evidence="2">The sequence shown here is derived from an EMBL/GenBank/DDBJ whole genome shotgun (WGS) entry which is preliminary data.</text>
</comment>
<keyword evidence="3" id="KW-1185">Reference proteome</keyword>
<evidence type="ECO:0000256" key="1">
    <source>
        <dbReference type="ARBA" id="ARBA00022737"/>
    </source>
</evidence>
<dbReference type="InterPro" id="IPR001646">
    <property type="entry name" value="5peptide_repeat"/>
</dbReference>
<keyword evidence="1" id="KW-0677">Repeat</keyword>
<proteinExistence type="predicted"/>
<dbReference type="eggNOG" id="COG1357">
    <property type="taxonomic scope" value="Bacteria"/>
</dbReference>
<evidence type="ECO:0000313" key="2">
    <source>
        <dbReference type="EMBL" id="GAK46439.1"/>
    </source>
</evidence>
<dbReference type="Proteomes" id="UP000028702">
    <property type="component" value="Unassembled WGS sequence"/>
</dbReference>
<gene>
    <name evidence="2" type="ORF">M2A_2938</name>
</gene>
<dbReference type="EMBL" id="BBIO01000019">
    <property type="protein sequence ID" value="GAK46439.1"/>
    <property type="molecule type" value="Genomic_DNA"/>
</dbReference>
<protein>
    <submittedName>
        <fullName evidence="2">Pentapeptide repeat-containing protein</fullName>
    </submittedName>
</protein>
<evidence type="ECO:0000313" key="3">
    <source>
        <dbReference type="Proteomes" id="UP000028702"/>
    </source>
</evidence>
<dbReference type="PANTHER" id="PTHR47485:SF1">
    <property type="entry name" value="THYLAKOID LUMENAL 17.4 KDA PROTEIN, CHLOROPLASTIC"/>
    <property type="match status" value="1"/>
</dbReference>
<dbReference type="Gene3D" id="2.160.20.80">
    <property type="entry name" value="E3 ubiquitin-protein ligase SopA"/>
    <property type="match status" value="2"/>
</dbReference>
<dbReference type="AlphaFoldDB" id="A0A081BEH1"/>
<name>A0A081BEH1_9HYPH</name>
<accession>A0A081BEH1</accession>